<dbReference type="InterPro" id="IPR021359">
    <property type="entry name" value="DUF2812"/>
</dbReference>
<organism evidence="2 3">
    <name type="scientific">Candidatus Erysipelatoclostridium merdavium</name>
    <dbReference type="NCBI Taxonomy" id="2838566"/>
    <lineage>
        <taxon>Bacteria</taxon>
        <taxon>Bacillati</taxon>
        <taxon>Bacillota</taxon>
        <taxon>Erysipelotrichia</taxon>
        <taxon>Erysipelotrichales</taxon>
        <taxon>Erysipelotrichales incertae sedis</taxon>
    </lineage>
</organism>
<proteinExistence type="predicted"/>
<evidence type="ECO:0000313" key="3">
    <source>
        <dbReference type="Proteomes" id="UP000886724"/>
    </source>
</evidence>
<keyword evidence="1" id="KW-0812">Transmembrane</keyword>
<dbReference type="Pfam" id="PF11193">
    <property type="entry name" value="DUF2812"/>
    <property type="match status" value="1"/>
</dbReference>
<evidence type="ECO:0000313" key="2">
    <source>
        <dbReference type="EMBL" id="HIX80856.1"/>
    </source>
</evidence>
<keyword evidence="1" id="KW-0472">Membrane</keyword>
<name>A0A9D1XKM8_9FIRM</name>
<comment type="caution">
    <text evidence="2">The sequence shown here is derived from an EMBL/GenBank/DDBJ whole genome shotgun (WGS) entry which is preliminary data.</text>
</comment>
<gene>
    <name evidence="2" type="ORF">H9980_02650</name>
</gene>
<dbReference type="EMBL" id="DXET01000068">
    <property type="protein sequence ID" value="HIX80856.1"/>
    <property type="molecule type" value="Genomic_DNA"/>
</dbReference>
<feature type="transmembrane region" description="Helical" evidence="1">
    <location>
        <begin position="146"/>
        <end position="171"/>
    </location>
</feature>
<sequence length="195" mass="23181">MTKKYYRYFGGLLQKQENWLNRMANEGYRLTVIGKLLYEFEECESSSVEYRVEYIGSKSKREAEAYFQFLEDMGYKVFFKNINLNYSVGKVRYRPWAEKGGRIATNGTTYNKELLIVEKEKDGRPFELHTSFEDKILYYKSLRKTYAGLLILCIFIGVLTKVFIFALFGLIPLIPTLIYHYQISMLKKESMFKEW</sequence>
<reference evidence="2" key="1">
    <citation type="journal article" date="2021" name="PeerJ">
        <title>Extensive microbial diversity within the chicken gut microbiome revealed by metagenomics and culture.</title>
        <authorList>
            <person name="Gilroy R."/>
            <person name="Ravi A."/>
            <person name="Getino M."/>
            <person name="Pursley I."/>
            <person name="Horton D.L."/>
            <person name="Alikhan N.F."/>
            <person name="Baker D."/>
            <person name="Gharbi K."/>
            <person name="Hall N."/>
            <person name="Watson M."/>
            <person name="Adriaenssens E.M."/>
            <person name="Foster-Nyarko E."/>
            <person name="Jarju S."/>
            <person name="Secka A."/>
            <person name="Antonio M."/>
            <person name="Oren A."/>
            <person name="Chaudhuri R.R."/>
            <person name="La Ragione R."/>
            <person name="Hildebrand F."/>
            <person name="Pallen M.J."/>
        </authorList>
    </citation>
    <scope>NUCLEOTIDE SEQUENCE</scope>
    <source>
        <strain evidence="2">ChiGjej1B1-14440</strain>
    </source>
</reference>
<keyword evidence="1" id="KW-1133">Transmembrane helix</keyword>
<protein>
    <submittedName>
        <fullName evidence="2">DUF2812 domain-containing protein</fullName>
    </submittedName>
</protein>
<reference evidence="2" key="2">
    <citation type="submission" date="2021-04" db="EMBL/GenBank/DDBJ databases">
        <authorList>
            <person name="Gilroy R."/>
        </authorList>
    </citation>
    <scope>NUCLEOTIDE SEQUENCE</scope>
    <source>
        <strain evidence="2">ChiGjej1B1-14440</strain>
    </source>
</reference>
<evidence type="ECO:0000256" key="1">
    <source>
        <dbReference type="SAM" id="Phobius"/>
    </source>
</evidence>
<dbReference type="Proteomes" id="UP000886724">
    <property type="component" value="Unassembled WGS sequence"/>
</dbReference>
<dbReference type="AlphaFoldDB" id="A0A9D1XKM8"/>
<accession>A0A9D1XKM8</accession>